<dbReference type="GeneID" id="96087167"/>
<reference evidence="2 3" key="1">
    <citation type="submission" date="2024-09" db="EMBL/GenBank/DDBJ databases">
        <title>T2T genomes of carrot and Alternaria dauci and their utility for understanding host-pathogen interaction during carrot leaf blight disease.</title>
        <authorList>
            <person name="Liu W."/>
            <person name="Xu S."/>
            <person name="Ou C."/>
            <person name="Liu X."/>
            <person name="Zhuang F."/>
            <person name="Deng X.W."/>
        </authorList>
    </citation>
    <scope>NUCLEOTIDE SEQUENCE [LARGE SCALE GENOMIC DNA]</scope>
    <source>
        <strain evidence="2 3">A2016</strain>
    </source>
</reference>
<name>A0ABR3UGR1_9PLEO</name>
<evidence type="ECO:0008006" key="4">
    <source>
        <dbReference type="Google" id="ProtNLM"/>
    </source>
</evidence>
<feature type="compositionally biased region" description="Basic and acidic residues" evidence="1">
    <location>
        <begin position="153"/>
        <end position="165"/>
    </location>
</feature>
<dbReference type="Proteomes" id="UP001578633">
    <property type="component" value="Chromosome 6"/>
</dbReference>
<comment type="caution">
    <text evidence="2">The sequence shown here is derived from an EMBL/GenBank/DDBJ whole genome shotgun (WGS) entry which is preliminary data.</text>
</comment>
<evidence type="ECO:0000313" key="2">
    <source>
        <dbReference type="EMBL" id="KAL1795029.1"/>
    </source>
</evidence>
<sequence length="242" mass="24868">MPPKKLNQQEPSSVANVDELKSIAAKSDSPEDKLKEAAASAEAALASAKTASSLRAAAETIKDPKKREKYLQDAYNKEIEAHGNSKKARVLSSGAFQGSIGGGGIGMAVGAGLGTVVGTLVGTVATIPTTAVGTLVGAGVGGVHGPWVKLGGGKKDDKDKNKDGQAEGDDTGNADEKDVDGEIQDQMGGEEDGIPDPQALRRAADEFAQQRKAKQGENGGGEAGKKERKKPRKIEVRGKQAA</sequence>
<evidence type="ECO:0000313" key="3">
    <source>
        <dbReference type="Proteomes" id="UP001578633"/>
    </source>
</evidence>
<keyword evidence="3" id="KW-1185">Reference proteome</keyword>
<organism evidence="2 3">
    <name type="scientific">Alternaria dauci</name>
    <dbReference type="NCBI Taxonomy" id="48095"/>
    <lineage>
        <taxon>Eukaryota</taxon>
        <taxon>Fungi</taxon>
        <taxon>Dikarya</taxon>
        <taxon>Ascomycota</taxon>
        <taxon>Pezizomycotina</taxon>
        <taxon>Dothideomycetes</taxon>
        <taxon>Pleosporomycetidae</taxon>
        <taxon>Pleosporales</taxon>
        <taxon>Pleosporineae</taxon>
        <taxon>Pleosporaceae</taxon>
        <taxon>Alternaria</taxon>
        <taxon>Alternaria sect. Porri</taxon>
    </lineage>
</organism>
<protein>
    <recommendedName>
        <fullName evidence="4">Glycine zipper domain-containing protein</fullName>
    </recommendedName>
</protein>
<proteinExistence type="predicted"/>
<accession>A0ABR3UGR1</accession>
<feature type="compositionally biased region" description="Acidic residues" evidence="1">
    <location>
        <begin position="166"/>
        <end position="194"/>
    </location>
</feature>
<evidence type="ECO:0000256" key="1">
    <source>
        <dbReference type="SAM" id="MobiDB-lite"/>
    </source>
</evidence>
<feature type="compositionally biased region" description="Basic and acidic residues" evidence="1">
    <location>
        <begin position="233"/>
        <end position="242"/>
    </location>
</feature>
<dbReference type="RefSeq" id="XP_069305613.1">
    <property type="nucleotide sequence ID" value="XM_069453019.1"/>
</dbReference>
<feature type="region of interest" description="Disordered" evidence="1">
    <location>
        <begin position="146"/>
        <end position="242"/>
    </location>
</feature>
<dbReference type="EMBL" id="JBHGVX010000006">
    <property type="protein sequence ID" value="KAL1795029.1"/>
    <property type="molecule type" value="Genomic_DNA"/>
</dbReference>
<gene>
    <name evidence="2" type="ORF">ACET3X_006845</name>
</gene>